<dbReference type="GO" id="GO:0016757">
    <property type="term" value="F:glycosyltransferase activity"/>
    <property type="evidence" value="ECO:0007669"/>
    <property type="project" value="InterPro"/>
</dbReference>
<feature type="domain" description="Glycosyl transferase family 1" evidence="1">
    <location>
        <begin position="143"/>
        <end position="258"/>
    </location>
</feature>
<dbReference type="PANTHER" id="PTHR45947:SF3">
    <property type="entry name" value="SULFOQUINOVOSYL TRANSFERASE SQD2"/>
    <property type="match status" value="1"/>
</dbReference>
<keyword evidence="3" id="KW-1185">Reference proteome</keyword>
<name>A0A931HWZ4_9BACI</name>
<reference evidence="2 3" key="1">
    <citation type="journal article" date="2005" name="Int. J. Syst. Evol. Microbiol.">
        <title>Halobacillus yeomjeoni sp. nov., isolated from a marine solar saltern in Korea.</title>
        <authorList>
            <person name="Yoon J.H."/>
            <person name="Kang S.J."/>
            <person name="Lee C.H."/>
            <person name="Oh H.W."/>
            <person name="Oh T.K."/>
        </authorList>
    </citation>
    <scope>NUCLEOTIDE SEQUENCE [LARGE SCALE GENOMIC DNA]</scope>
    <source>
        <strain evidence="2 3">KCTC 3957</strain>
    </source>
</reference>
<evidence type="ECO:0000313" key="2">
    <source>
        <dbReference type="EMBL" id="MBH0231392.1"/>
    </source>
</evidence>
<gene>
    <name evidence="2" type="ORF">H0267_14285</name>
</gene>
<sequence>MRIVQISTNQFPLPPPHYGGIERVIFHLSNRLATMGHEVIAYAKAGSKINGKVIEYPANVRNMEAFIKRTLPSGVDIIHDHVLMKDVHFGVKAPTIHTVHINTDVPMKHAVYVSQNQLNRLKKGRGTFIHHGIELDDYPLSLKKKDYLLFLGRIVDFKGTHTAINVARKTGLPLIIAGIISERGKQYHKTKIAPRIDQNQIKYIGPVGGQEKMKLLSEARAVLFPSTANETFGLVPIEALACGTPAFCFYSGALKETMQGIPELLCKNEEEMIRKVKSGGFPKPETLREYVSKRFTAEIMTQKYLNLYQKLLK</sequence>
<accession>A0A931HWZ4</accession>
<dbReference type="SUPFAM" id="SSF53756">
    <property type="entry name" value="UDP-Glycosyltransferase/glycogen phosphorylase"/>
    <property type="match status" value="1"/>
</dbReference>
<dbReference type="PANTHER" id="PTHR45947">
    <property type="entry name" value="SULFOQUINOVOSYL TRANSFERASE SQD2"/>
    <property type="match status" value="1"/>
</dbReference>
<dbReference type="RefSeq" id="WP_197318017.1">
    <property type="nucleotide sequence ID" value="NZ_JADZSC010000003.1"/>
</dbReference>
<dbReference type="EMBL" id="JADZSC010000003">
    <property type="protein sequence ID" value="MBH0231392.1"/>
    <property type="molecule type" value="Genomic_DNA"/>
</dbReference>
<dbReference type="Pfam" id="PF00534">
    <property type="entry name" value="Glycos_transf_1"/>
    <property type="match status" value="1"/>
</dbReference>
<organism evidence="2 3">
    <name type="scientific">Halobacillus yeomjeoni</name>
    <dbReference type="NCBI Taxonomy" id="311194"/>
    <lineage>
        <taxon>Bacteria</taxon>
        <taxon>Bacillati</taxon>
        <taxon>Bacillota</taxon>
        <taxon>Bacilli</taxon>
        <taxon>Bacillales</taxon>
        <taxon>Bacillaceae</taxon>
        <taxon>Halobacillus</taxon>
    </lineage>
</organism>
<dbReference type="AlphaFoldDB" id="A0A931HWZ4"/>
<dbReference type="Proteomes" id="UP000614490">
    <property type="component" value="Unassembled WGS sequence"/>
</dbReference>
<evidence type="ECO:0000313" key="3">
    <source>
        <dbReference type="Proteomes" id="UP000614490"/>
    </source>
</evidence>
<dbReference type="InterPro" id="IPR050194">
    <property type="entry name" value="Glycosyltransferase_grp1"/>
</dbReference>
<proteinExistence type="predicted"/>
<comment type="caution">
    <text evidence="2">The sequence shown here is derived from an EMBL/GenBank/DDBJ whole genome shotgun (WGS) entry which is preliminary data.</text>
</comment>
<evidence type="ECO:0000259" key="1">
    <source>
        <dbReference type="Pfam" id="PF00534"/>
    </source>
</evidence>
<dbReference type="InterPro" id="IPR001296">
    <property type="entry name" value="Glyco_trans_1"/>
</dbReference>
<dbReference type="Gene3D" id="3.40.50.2000">
    <property type="entry name" value="Glycogen Phosphorylase B"/>
    <property type="match status" value="2"/>
</dbReference>
<protein>
    <submittedName>
        <fullName evidence="2">Glycosyltransferase</fullName>
    </submittedName>
</protein>